<dbReference type="Pfam" id="PF01968">
    <property type="entry name" value="Hydantoinase_A"/>
    <property type="match status" value="1"/>
</dbReference>
<name>A0ABR7NA74_9FIRM</name>
<dbReference type="InterPro" id="IPR043129">
    <property type="entry name" value="ATPase_NBD"/>
</dbReference>
<gene>
    <name evidence="3" type="ORF">H8716_05915</name>
</gene>
<dbReference type="SUPFAM" id="SSF53067">
    <property type="entry name" value="Actin-like ATPase domain"/>
    <property type="match status" value="1"/>
</dbReference>
<dbReference type="InterPro" id="IPR008040">
    <property type="entry name" value="Hydant_A_N"/>
</dbReference>
<accession>A0ABR7NA74</accession>
<evidence type="ECO:0000259" key="2">
    <source>
        <dbReference type="Pfam" id="PF05378"/>
    </source>
</evidence>
<organism evidence="3 4">
    <name type="scientific">Jingyaoa shaoxingensis</name>
    <dbReference type="NCBI Taxonomy" id="2763671"/>
    <lineage>
        <taxon>Bacteria</taxon>
        <taxon>Bacillati</taxon>
        <taxon>Bacillota</taxon>
        <taxon>Clostridia</taxon>
        <taxon>Lachnospirales</taxon>
        <taxon>Lachnospiraceae</taxon>
        <taxon>Jingyaoa</taxon>
    </lineage>
</organism>
<dbReference type="InterPro" id="IPR002821">
    <property type="entry name" value="Hydantoinase_A"/>
</dbReference>
<feature type="domain" description="Hydantoinase/oxoprolinase N-terminal" evidence="2">
    <location>
        <begin position="4"/>
        <end position="94"/>
    </location>
</feature>
<dbReference type="EMBL" id="JACRSZ010000004">
    <property type="protein sequence ID" value="MBC8572623.1"/>
    <property type="molecule type" value="Genomic_DNA"/>
</dbReference>
<reference evidence="3 4" key="1">
    <citation type="submission" date="2020-08" db="EMBL/GenBank/DDBJ databases">
        <title>Genome public.</title>
        <authorList>
            <person name="Liu C."/>
            <person name="Sun Q."/>
        </authorList>
    </citation>
    <scope>NUCLEOTIDE SEQUENCE [LARGE SCALE GENOMIC DNA]</scope>
    <source>
        <strain evidence="3 4">NSJ-46</strain>
    </source>
</reference>
<keyword evidence="4" id="KW-1185">Reference proteome</keyword>
<comment type="caution">
    <text evidence="3">The sequence shown here is derived from an EMBL/GenBank/DDBJ whole genome shotgun (WGS) entry which is preliminary data.</text>
</comment>
<evidence type="ECO:0000259" key="1">
    <source>
        <dbReference type="Pfam" id="PF01968"/>
    </source>
</evidence>
<feature type="domain" description="Hydantoinase A/oxoprolinase" evidence="1">
    <location>
        <begin position="193"/>
        <end position="326"/>
    </location>
</feature>
<evidence type="ECO:0000313" key="3">
    <source>
        <dbReference type="EMBL" id="MBC8572623.1"/>
    </source>
</evidence>
<dbReference type="InterPro" id="IPR045079">
    <property type="entry name" value="Oxoprolinase-like"/>
</dbReference>
<proteinExistence type="predicted"/>
<dbReference type="PANTHER" id="PTHR11365">
    <property type="entry name" value="5-OXOPROLINASE RELATED"/>
    <property type="match status" value="1"/>
</dbReference>
<dbReference type="Pfam" id="PF05378">
    <property type="entry name" value="Hydant_A_N"/>
    <property type="match status" value="1"/>
</dbReference>
<protein>
    <submittedName>
        <fullName evidence="3">Hydantoinase/oxoprolinase family protein</fullName>
    </submittedName>
</protein>
<dbReference type="PANTHER" id="PTHR11365:SF2">
    <property type="entry name" value="5-OXOPROLINASE"/>
    <property type="match status" value="1"/>
</dbReference>
<dbReference type="Proteomes" id="UP000657421">
    <property type="component" value="Unassembled WGS sequence"/>
</dbReference>
<sequence length="672" mass="74294">MLGIGIDTGGTCTDAIVYDLDTKEILGAGKALTTKSHLETGIANALDRLPQDLVQKAEFLALSTTLATNACVENRGARARLLMIGFDTNMMEHLKEIYASYGFDDLTQFIILDAKVENLFPDAFDPDWDDLRQKAPQYFADCDSIGIVQKHPRANGGRFELTARQILQDTLTLPITIAYDISNEVDILKTCAGTMLNARLIPLISEFMGAVHHVMESRHLHIPLSIVRSDGTLMSEEMAKTYPVETLLCGPAASVVGGSELSHTDSGIIVDMGGTTTDIALIHKKEPVLANGGIHIGQWKTMVQGLYVDTFGLGGDTAVRFKNNQLFLDTVRVIPISVLASQYDDVLPALQELASRRRLHSRWIHEFYVLQKDISDKTGYTEDEQRLCAFLKEKPLITLDLAEKMGRDPHFLPDSRLERDGILMKSGLTPTDMMVLKGDFRQYDSSAASAALQCLCANIRETPEQIPDLVYELVIRRMYENLGRIILQQQYPKQKFFFQKDALAPMLGCFYEQAKESVDHPDIVLDNAQLTLSTPLPLIGVGAPIHVFLPRVAVLLHTTAIVPEYAGVANALGAAASRKVTHCDLTVKAEYEGGSCTGYTFFDNGEKYIFEEPKEAVASGKEVLTRTIKKRARLQGLGDAPHIEITMEENRIGHTKDGLLTEIFLHATAIEL</sequence>
<dbReference type="RefSeq" id="WP_249307653.1">
    <property type="nucleotide sequence ID" value="NZ_JACRSZ010000004.1"/>
</dbReference>
<evidence type="ECO:0000313" key="4">
    <source>
        <dbReference type="Proteomes" id="UP000657421"/>
    </source>
</evidence>